<comment type="caution">
    <text evidence="2">The sequence shown here is derived from an EMBL/GenBank/DDBJ whole genome shotgun (WGS) entry which is preliminary data.</text>
</comment>
<evidence type="ECO:0000313" key="3">
    <source>
        <dbReference type="Proteomes" id="UP000553209"/>
    </source>
</evidence>
<dbReference type="CDD" id="cd00093">
    <property type="entry name" value="HTH_XRE"/>
    <property type="match status" value="1"/>
</dbReference>
<dbReference type="InterPro" id="IPR001387">
    <property type="entry name" value="Cro/C1-type_HTH"/>
</dbReference>
<reference evidence="2 3" key="1">
    <citation type="submission" date="2020-04" db="EMBL/GenBank/DDBJ databases">
        <title>MicrobeNet Type strains.</title>
        <authorList>
            <person name="Nicholson A.C."/>
        </authorList>
    </citation>
    <scope>NUCLEOTIDE SEQUENCE [LARGE SCALE GENOMIC DNA]</scope>
    <source>
        <strain evidence="2 3">ATCC 23612</strain>
    </source>
</reference>
<protein>
    <submittedName>
        <fullName evidence="2">Helix-turn-helix domain-containing protein</fullName>
    </submittedName>
</protein>
<dbReference type="Pfam" id="PF13560">
    <property type="entry name" value="HTH_31"/>
    <property type="match status" value="1"/>
</dbReference>
<dbReference type="AlphaFoldDB" id="A0A7X6M9N8"/>
<dbReference type="InterPro" id="IPR010982">
    <property type="entry name" value="Lambda_DNA-bd_dom_sf"/>
</dbReference>
<dbReference type="Gene3D" id="1.10.260.40">
    <property type="entry name" value="lambda repressor-like DNA-binding domains"/>
    <property type="match status" value="1"/>
</dbReference>
<organism evidence="2 3">
    <name type="scientific">Nocardiopsis alborubida</name>
    <dbReference type="NCBI Taxonomy" id="146802"/>
    <lineage>
        <taxon>Bacteria</taxon>
        <taxon>Bacillati</taxon>
        <taxon>Actinomycetota</taxon>
        <taxon>Actinomycetes</taxon>
        <taxon>Streptosporangiales</taxon>
        <taxon>Nocardiopsidaceae</taxon>
        <taxon>Nocardiopsis</taxon>
    </lineage>
</organism>
<sequence length="376" mass="41179">MAETDAAEVIRQLRRRVPGLKQWALARMCGVHQSTISRVERGRPLDRNLAHTALEGLGAWDHAPLSPQSPPSQQRDPVWKPLASADTDTVGWLSSELQRLERDYDVLPSASVLAEAGQLHGALIRTSTRSASQLHMLLGLRGRSALLMGQLVWDASHRKDGSTAAMYLNEAVLAAQESRDRTVAAKALLRRAFIPLYSSGGDLHEALASAQRASHAAEGHPATQASVALHISEAHARMGNRAEAEHHLDAADTYAQQADLDTDEWSGRRLRMAGSIYLALNCPDRAQTLLEQAVPLLHGRVKSQAIVVANLALAHIRQRRPDHAVQSLQQALGMVETTWAGGALPLVATASRELRPWRREPWVADIHDRLFTFLAS</sequence>
<dbReference type="PROSITE" id="PS50943">
    <property type="entry name" value="HTH_CROC1"/>
    <property type="match status" value="1"/>
</dbReference>
<dbReference type="Gene3D" id="1.25.40.10">
    <property type="entry name" value="Tetratricopeptide repeat domain"/>
    <property type="match status" value="1"/>
</dbReference>
<dbReference type="InterPro" id="IPR011990">
    <property type="entry name" value="TPR-like_helical_dom_sf"/>
</dbReference>
<name>A0A7X6M9N8_9ACTN</name>
<dbReference type="SUPFAM" id="SSF47413">
    <property type="entry name" value="lambda repressor-like DNA-binding domains"/>
    <property type="match status" value="1"/>
</dbReference>
<keyword evidence="3" id="KW-1185">Reference proteome</keyword>
<evidence type="ECO:0000313" key="2">
    <source>
        <dbReference type="EMBL" id="NKY96737.1"/>
    </source>
</evidence>
<evidence type="ECO:0000259" key="1">
    <source>
        <dbReference type="PROSITE" id="PS50943"/>
    </source>
</evidence>
<feature type="domain" description="HTH cro/C1-type" evidence="1">
    <location>
        <begin position="10"/>
        <end position="43"/>
    </location>
</feature>
<dbReference type="RefSeq" id="WP_061080298.1">
    <property type="nucleotide sequence ID" value="NZ_JAAXPG010000002.1"/>
</dbReference>
<accession>A0A7X6M9N8</accession>
<dbReference type="Proteomes" id="UP000553209">
    <property type="component" value="Unassembled WGS sequence"/>
</dbReference>
<dbReference type="GO" id="GO:0003677">
    <property type="term" value="F:DNA binding"/>
    <property type="evidence" value="ECO:0007669"/>
    <property type="project" value="InterPro"/>
</dbReference>
<dbReference type="EMBL" id="JAAXPG010000002">
    <property type="protein sequence ID" value="NKY96737.1"/>
    <property type="molecule type" value="Genomic_DNA"/>
</dbReference>
<proteinExistence type="predicted"/>
<dbReference type="SUPFAM" id="SSF48452">
    <property type="entry name" value="TPR-like"/>
    <property type="match status" value="1"/>
</dbReference>
<gene>
    <name evidence="2" type="ORF">HGB44_03470</name>
</gene>